<name>A0A9X3UK99_9HYPH</name>
<evidence type="ECO:0000313" key="3">
    <source>
        <dbReference type="EMBL" id="MDA5400009.1"/>
    </source>
</evidence>
<keyword evidence="2" id="KW-0560">Oxidoreductase</keyword>
<organism evidence="3 4">
    <name type="scientific">Hoeflea prorocentri</name>
    <dbReference type="NCBI Taxonomy" id="1922333"/>
    <lineage>
        <taxon>Bacteria</taxon>
        <taxon>Pseudomonadati</taxon>
        <taxon>Pseudomonadota</taxon>
        <taxon>Alphaproteobacteria</taxon>
        <taxon>Hyphomicrobiales</taxon>
        <taxon>Rhizobiaceae</taxon>
        <taxon>Hoeflea</taxon>
    </lineage>
</organism>
<dbReference type="GO" id="GO:0016491">
    <property type="term" value="F:oxidoreductase activity"/>
    <property type="evidence" value="ECO:0007669"/>
    <property type="project" value="UniProtKB-KW"/>
</dbReference>
<dbReference type="InterPro" id="IPR002347">
    <property type="entry name" value="SDR_fam"/>
</dbReference>
<comment type="similarity">
    <text evidence="1">Belongs to the short-chain dehydrogenases/reductases (SDR) family.</text>
</comment>
<dbReference type="PANTHER" id="PTHR43639">
    <property type="entry name" value="OXIDOREDUCTASE, SHORT-CHAIN DEHYDROGENASE/REDUCTASE FAMILY (AFU_ORTHOLOGUE AFUA_5G02870)"/>
    <property type="match status" value="1"/>
</dbReference>
<dbReference type="InterPro" id="IPR036291">
    <property type="entry name" value="NAD(P)-bd_dom_sf"/>
</dbReference>
<dbReference type="PRINTS" id="PR00081">
    <property type="entry name" value="GDHRDH"/>
</dbReference>
<accession>A0A9X3UK99</accession>
<dbReference type="SUPFAM" id="SSF51735">
    <property type="entry name" value="NAD(P)-binding Rossmann-fold domains"/>
    <property type="match status" value="1"/>
</dbReference>
<dbReference type="PANTHER" id="PTHR43639:SF1">
    <property type="entry name" value="SHORT-CHAIN DEHYDROGENASE_REDUCTASE FAMILY PROTEIN"/>
    <property type="match status" value="1"/>
</dbReference>
<dbReference type="Pfam" id="PF13561">
    <property type="entry name" value="adh_short_C2"/>
    <property type="match status" value="1"/>
</dbReference>
<evidence type="ECO:0000313" key="4">
    <source>
        <dbReference type="Proteomes" id="UP001151234"/>
    </source>
</evidence>
<comment type="caution">
    <text evidence="3">The sequence shown here is derived from an EMBL/GenBank/DDBJ whole genome shotgun (WGS) entry which is preliminary data.</text>
</comment>
<dbReference type="Gene3D" id="3.40.50.720">
    <property type="entry name" value="NAD(P)-binding Rossmann-like Domain"/>
    <property type="match status" value="1"/>
</dbReference>
<dbReference type="NCBIfam" id="NF006597">
    <property type="entry name" value="PRK09134.1"/>
    <property type="match status" value="1"/>
</dbReference>
<evidence type="ECO:0000256" key="1">
    <source>
        <dbReference type="ARBA" id="ARBA00006484"/>
    </source>
</evidence>
<protein>
    <submittedName>
        <fullName evidence="3">SDR family oxidoreductase</fullName>
    </submittedName>
</protein>
<dbReference type="RefSeq" id="WP_267991421.1">
    <property type="nucleotide sequence ID" value="NZ_JAPJZI010000001.1"/>
</dbReference>
<dbReference type="EMBL" id="JAPJZI010000001">
    <property type="protein sequence ID" value="MDA5400009.1"/>
    <property type="molecule type" value="Genomic_DNA"/>
</dbReference>
<reference evidence="3" key="1">
    <citation type="submission" date="2022-11" db="EMBL/GenBank/DDBJ databases">
        <title>Draft genome sequence of Hoeflea poritis E7-10 and Hoeflea prorocentri PM5-8, separated from scleractinian coral Porites lutea and marine dinoflagellate.</title>
        <authorList>
            <person name="Zhang G."/>
            <person name="Wei Q."/>
            <person name="Cai L."/>
        </authorList>
    </citation>
    <scope>NUCLEOTIDE SEQUENCE</scope>
    <source>
        <strain evidence="3">PM5-8</strain>
    </source>
</reference>
<keyword evidence="4" id="KW-1185">Reference proteome</keyword>
<proteinExistence type="inferred from homology"/>
<dbReference type="Proteomes" id="UP001151234">
    <property type="component" value="Unassembled WGS sequence"/>
</dbReference>
<dbReference type="AlphaFoldDB" id="A0A9X3UK99"/>
<evidence type="ECO:0000256" key="2">
    <source>
        <dbReference type="ARBA" id="ARBA00023002"/>
    </source>
</evidence>
<dbReference type="PRINTS" id="PR00080">
    <property type="entry name" value="SDRFAMILY"/>
</dbReference>
<gene>
    <name evidence="3" type="ORF">OQ273_15610</name>
</gene>
<sequence length="269" mass="29172">MTTQTTNVDEIHFPDAFEMPTSQKCSVLVTGAAQRLGRAIAVDLAAAGWPVVIHYNGSQDAALQVKDTIERDGGRAAIIQADLSLEDDASRLIERSEKLLGPVGILINNASVFEWDDSSSATAESFALHMDINLNAPLILCQQFAKRLPESAGGIIVNVIDSRVLNPTPRHLSYTLSKTGLWTLTQALAEEFAPRIRVNAIGPGPILPPKGQTIEEFRARCARLPMRRPASLSEACETVRFLISQRAITGQMIALDGGDHTIGHDQRVT</sequence>